<dbReference type="EMBL" id="FOMR01000001">
    <property type="protein sequence ID" value="SFD43234.1"/>
    <property type="molecule type" value="Genomic_DNA"/>
</dbReference>
<evidence type="ECO:0000313" key="1">
    <source>
        <dbReference type="EMBL" id="SFD43234.1"/>
    </source>
</evidence>
<evidence type="ECO:0000313" key="2">
    <source>
        <dbReference type="Proteomes" id="UP000199474"/>
    </source>
</evidence>
<name>A0A1I1S9P5_9BACI</name>
<dbReference type="AlphaFoldDB" id="A0A1I1S9P5"/>
<dbReference type="STRING" id="640948.SAMN05216238_101312"/>
<reference evidence="2" key="1">
    <citation type="submission" date="2016-10" db="EMBL/GenBank/DDBJ databases">
        <authorList>
            <person name="Varghese N."/>
            <person name="Submissions S."/>
        </authorList>
    </citation>
    <scope>NUCLEOTIDE SEQUENCE [LARGE SCALE GENOMIC DNA]</scope>
    <source>
        <strain evidence="2">DSM 22530</strain>
    </source>
</reference>
<accession>A0A1I1S9P5</accession>
<gene>
    <name evidence="1" type="ORF">SAMN05216238_101312</name>
</gene>
<sequence length="70" mass="7731">MPAIQTMDPKAVREMFTETPPLEVELAPLVSVEDRLIAVGKNEKVKIRIYTPKGEGPFPLFYTIMAAAGL</sequence>
<keyword evidence="2" id="KW-1185">Reference proteome</keyword>
<dbReference type="RefSeq" id="WP_245745119.1">
    <property type="nucleotide sequence ID" value="NZ_FOMR01000001.1"/>
</dbReference>
<proteinExistence type="predicted"/>
<organism evidence="1 2">
    <name type="scientific">Lentibacillus persicus</name>
    <dbReference type="NCBI Taxonomy" id="640948"/>
    <lineage>
        <taxon>Bacteria</taxon>
        <taxon>Bacillati</taxon>
        <taxon>Bacillota</taxon>
        <taxon>Bacilli</taxon>
        <taxon>Bacillales</taxon>
        <taxon>Bacillaceae</taxon>
        <taxon>Lentibacillus</taxon>
    </lineage>
</organism>
<dbReference type="Proteomes" id="UP000199474">
    <property type="component" value="Unassembled WGS sequence"/>
</dbReference>
<protein>
    <submittedName>
        <fullName evidence="1">Acetyl esterase</fullName>
    </submittedName>
</protein>